<keyword evidence="2" id="KW-1185">Reference proteome</keyword>
<organism evidence="1 2">
    <name type="scientific">Glomus cerebriforme</name>
    <dbReference type="NCBI Taxonomy" id="658196"/>
    <lineage>
        <taxon>Eukaryota</taxon>
        <taxon>Fungi</taxon>
        <taxon>Fungi incertae sedis</taxon>
        <taxon>Mucoromycota</taxon>
        <taxon>Glomeromycotina</taxon>
        <taxon>Glomeromycetes</taxon>
        <taxon>Glomerales</taxon>
        <taxon>Glomeraceae</taxon>
        <taxon>Glomus</taxon>
    </lineage>
</organism>
<name>A0A397SUA4_9GLOM</name>
<comment type="caution">
    <text evidence="1">The sequence shown here is derived from an EMBL/GenBank/DDBJ whole genome shotgun (WGS) entry which is preliminary data.</text>
</comment>
<evidence type="ECO:0000313" key="1">
    <source>
        <dbReference type="EMBL" id="RIA88166.1"/>
    </source>
</evidence>
<gene>
    <name evidence="1" type="ORF">C1645_877582</name>
</gene>
<sequence length="157" mass="18385">MFEIAKEEHFFKKKNSKDDINICNNINTRLEDSIDNVNLDLFNSNFDTDIYEGLDKQILGINLNNHISTQSGDLRSHKHYVRKGYNQTIVNIMPERILMSSGNLRRYKTYINACQHVPMARWGDKLSENLLFAIKNICQYDFIPTEQNIESLLGRRN</sequence>
<proteinExistence type="predicted"/>
<reference evidence="1 2" key="1">
    <citation type="submission" date="2018-06" db="EMBL/GenBank/DDBJ databases">
        <title>Comparative genomics reveals the genomic features of Rhizophagus irregularis, R. cerebriforme, R. diaphanum and Gigaspora rosea, and their symbiotic lifestyle signature.</title>
        <authorList>
            <person name="Morin E."/>
            <person name="San Clemente H."/>
            <person name="Chen E.C.H."/>
            <person name="De La Providencia I."/>
            <person name="Hainaut M."/>
            <person name="Kuo A."/>
            <person name="Kohler A."/>
            <person name="Murat C."/>
            <person name="Tang N."/>
            <person name="Roy S."/>
            <person name="Loubradou J."/>
            <person name="Henrissat B."/>
            <person name="Grigoriev I.V."/>
            <person name="Corradi N."/>
            <person name="Roux C."/>
            <person name="Martin F.M."/>
        </authorList>
    </citation>
    <scope>NUCLEOTIDE SEQUENCE [LARGE SCALE GENOMIC DNA]</scope>
    <source>
        <strain evidence="1 2">DAOM 227022</strain>
    </source>
</reference>
<protein>
    <submittedName>
        <fullName evidence="1">Uncharacterized protein</fullName>
    </submittedName>
</protein>
<dbReference type="Proteomes" id="UP000265703">
    <property type="component" value="Unassembled WGS sequence"/>
</dbReference>
<accession>A0A397SUA4</accession>
<dbReference type="AlphaFoldDB" id="A0A397SUA4"/>
<evidence type="ECO:0000313" key="2">
    <source>
        <dbReference type="Proteomes" id="UP000265703"/>
    </source>
</evidence>
<dbReference type="EMBL" id="QKYT01000276">
    <property type="protein sequence ID" value="RIA88166.1"/>
    <property type="molecule type" value="Genomic_DNA"/>
</dbReference>